<keyword evidence="4" id="KW-0862">Zinc</keyword>
<dbReference type="Pfam" id="PF08600">
    <property type="entry name" value="NuBaID_C"/>
    <property type="match status" value="1"/>
</dbReference>
<evidence type="ECO:0000313" key="9">
    <source>
        <dbReference type="EMBL" id="CAE6410084.1"/>
    </source>
</evidence>
<feature type="compositionally biased region" description="Polar residues" evidence="6">
    <location>
        <begin position="594"/>
        <end position="604"/>
    </location>
</feature>
<evidence type="ECO:0000256" key="6">
    <source>
        <dbReference type="SAM" id="MobiDB-lite"/>
    </source>
</evidence>
<feature type="domain" description="NuBaID C-terminal" evidence="8">
    <location>
        <begin position="493"/>
        <end position="590"/>
    </location>
</feature>
<sequence>MQSVSTSEIQSDLTAITISTTGASTSSLFPSSRITKRKLQDALDALDDATAPNDSGARRRGEGDDRPGPFKRANTSIYSSLAKYGIHVGRKPGNKQESRSSALSRLFHNRNSKRQPLSQPQPSSPQPTADVIPGRPSISHPFALAPNTSLANKLTTNSAQFTFTAPTPVTTPIPVPIYRPGSGSDFLERLSTFKLSTYRDKPAAIDAVAAARCGWRNEGGKDRLACNVCGAAWIVGNATGMTREAASALVARHVTSLVQNHKNSCPWRLRQCDPSIYRLPLKGSSALIRDIAKRAASLPRAIERLSVKHPLTDSELDMLSTEAAGVEVSHDDTAPFDSATQIAPSHYTGADLSQNAIILALFGWEQHSSATKQTSFSSLDLVRNRSSSRLGHTRSTSGNGSGRSTPIPQGSTSLERKASGSVRSVTFVDSPQRRLGKGREYEPAPLSAIESTSGDDESIAASHDAEPVHSPVRTSIIRREGSGGSDGPGKDDMIQCVLCQRRVGLWTFALPIISTQPMLESEPVTSESSASTAVRTPSSPRSFDVLREHRAFCPYVIRTTPLTIPNDEGPSAEVEGWKAVVGIISRSKRRESVGETSITGSFRESTPDQKGVESAISRVKRSPGGSRDLLRYVKGLLA</sequence>
<evidence type="ECO:0000313" key="10">
    <source>
        <dbReference type="Proteomes" id="UP000663846"/>
    </source>
</evidence>
<evidence type="ECO:0000256" key="4">
    <source>
        <dbReference type="ARBA" id="ARBA00022833"/>
    </source>
</evidence>
<feature type="compositionally biased region" description="Polar residues" evidence="6">
    <location>
        <begin position="1"/>
        <end position="13"/>
    </location>
</feature>
<dbReference type="Proteomes" id="UP000663846">
    <property type="component" value="Unassembled WGS sequence"/>
</dbReference>
<feature type="compositionally biased region" description="Low complexity" evidence="6">
    <location>
        <begin position="14"/>
        <end position="27"/>
    </location>
</feature>
<keyword evidence="2" id="KW-0479">Metal-binding</keyword>
<dbReference type="PANTHER" id="PTHR15835">
    <property type="entry name" value="NUCLEAR-INTERACTING PARTNER OF ALK"/>
    <property type="match status" value="1"/>
</dbReference>
<dbReference type="InterPro" id="IPR012935">
    <property type="entry name" value="NuBaID_N"/>
</dbReference>
<evidence type="ECO:0000259" key="8">
    <source>
        <dbReference type="Pfam" id="PF08600"/>
    </source>
</evidence>
<evidence type="ECO:0000256" key="2">
    <source>
        <dbReference type="ARBA" id="ARBA00022723"/>
    </source>
</evidence>
<feature type="region of interest" description="Disordered" evidence="6">
    <location>
        <begin position="111"/>
        <end position="141"/>
    </location>
</feature>
<gene>
    <name evidence="9" type="ORF">RDB_LOCUS67967</name>
</gene>
<name>A0A8H2WYT2_9AGAM</name>
<dbReference type="InterPro" id="IPR013909">
    <property type="entry name" value="NuBaID_C"/>
</dbReference>
<evidence type="ECO:0000259" key="7">
    <source>
        <dbReference type="Pfam" id="PF07967"/>
    </source>
</evidence>
<evidence type="ECO:0000256" key="1">
    <source>
        <dbReference type="ARBA" id="ARBA00004123"/>
    </source>
</evidence>
<dbReference type="PANTHER" id="PTHR15835:SF6">
    <property type="entry name" value="ZINC FINGER C3HC-TYPE PROTEIN 1"/>
    <property type="match status" value="1"/>
</dbReference>
<feature type="region of interest" description="Disordered" evidence="6">
    <location>
        <begin position="520"/>
        <end position="540"/>
    </location>
</feature>
<feature type="compositionally biased region" description="Low complexity" evidence="6">
    <location>
        <begin position="393"/>
        <end position="405"/>
    </location>
</feature>
<comment type="subcellular location">
    <subcellularLocation>
        <location evidence="1">Nucleus</location>
    </subcellularLocation>
</comment>
<proteinExistence type="predicted"/>
<dbReference type="EMBL" id="CAJMWS010000312">
    <property type="protein sequence ID" value="CAE6410084.1"/>
    <property type="molecule type" value="Genomic_DNA"/>
</dbReference>
<feature type="region of interest" description="Disordered" evidence="6">
    <location>
        <begin position="383"/>
        <end position="471"/>
    </location>
</feature>
<comment type="caution">
    <text evidence="9">The sequence shown here is derived from an EMBL/GenBank/DDBJ whole genome shotgun (WGS) entry which is preliminary data.</text>
</comment>
<keyword evidence="3" id="KW-0863">Zinc-finger</keyword>
<feature type="region of interest" description="Disordered" evidence="6">
    <location>
        <begin position="592"/>
        <end position="625"/>
    </location>
</feature>
<organism evidence="9 10">
    <name type="scientific">Rhizoctonia solani</name>
    <dbReference type="NCBI Taxonomy" id="456999"/>
    <lineage>
        <taxon>Eukaryota</taxon>
        <taxon>Fungi</taxon>
        <taxon>Dikarya</taxon>
        <taxon>Basidiomycota</taxon>
        <taxon>Agaricomycotina</taxon>
        <taxon>Agaricomycetes</taxon>
        <taxon>Cantharellales</taxon>
        <taxon>Ceratobasidiaceae</taxon>
        <taxon>Rhizoctonia</taxon>
    </lineage>
</organism>
<dbReference type="Pfam" id="PF07967">
    <property type="entry name" value="zf-C3HC"/>
    <property type="match status" value="1"/>
</dbReference>
<feature type="region of interest" description="Disordered" evidence="6">
    <location>
        <begin position="1"/>
        <end position="74"/>
    </location>
</feature>
<protein>
    <recommendedName>
        <fullName evidence="11">Zf-C3HC-domain-containing protein</fullName>
    </recommendedName>
</protein>
<evidence type="ECO:0000256" key="3">
    <source>
        <dbReference type="ARBA" id="ARBA00022771"/>
    </source>
</evidence>
<evidence type="ECO:0000256" key="5">
    <source>
        <dbReference type="ARBA" id="ARBA00023242"/>
    </source>
</evidence>
<dbReference type="GO" id="GO:0005634">
    <property type="term" value="C:nucleus"/>
    <property type="evidence" value="ECO:0007669"/>
    <property type="project" value="UniProtKB-SubCell"/>
</dbReference>
<feature type="domain" description="C3HC-type" evidence="7">
    <location>
        <begin position="181"/>
        <end position="305"/>
    </location>
</feature>
<keyword evidence="5" id="KW-0539">Nucleus</keyword>
<dbReference type="AlphaFoldDB" id="A0A8H2WYT2"/>
<feature type="compositionally biased region" description="Basic and acidic residues" evidence="6">
    <location>
        <begin position="56"/>
        <end position="68"/>
    </location>
</feature>
<dbReference type="GO" id="GO:0008270">
    <property type="term" value="F:zinc ion binding"/>
    <property type="evidence" value="ECO:0007669"/>
    <property type="project" value="UniProtKB-KW"/>
</dbReference>
<accession>A0A8H2WYT2</accession>
<reference evidence="9" key="1">
    <citation type="submission" date="2021-01" db="EMBL/GenBank/DDBJ databases">
        <authorList>
            <person name="Kaushik A."/>
        </authorList>
    </citation>
    <scope>NUCLEOTIDE SEQUENCE</scope>
    <source>
        <strain evidence="9">AG1-1C</strain>
    </source>
</reference>
<evidence type="ECO:0008006" key="11">
    <source>
        <dbReference type="Google" id="ProtNLM"/>
    </source>
</evidence>